<dbReference type="GO" id="GO:0004867">
    <property type="term" value="F:serine-type endopeptidase inhibitor activity"/>
    <property type="evidence" value="ECO:0007669"/>
    <property type="project" value="Ensembl"/>
</dbReference>
<name>A0A8C2VKF9_CHILA</name>
<dbReference type="GO" id="GO:0003677">
    <property type="term" value="F:DNA binding"/>
    <property type="evidence" value="ECO:0007669"/>
    <property type="project" value="Ensembl"/>
</dbReference>
<evidence type="ECO:0000256" key="4">
    <source>
        <dbReference type="ARBA" id="ARBA00022690"/>
    </source>
</evidence>
<accession>A0A8C2VKF9</accession>
<dbReference type="SMART" id="SM00217">
    <property type="entry name" value="WAP"/>
    <property type="match status" value="2"/>
</dbReference>
<keyword evidence="11" id="KW-1185">Reference proteome</keyword>
<dbReference type="OMA" id="NLKCCKG"/>
<dbReference type="AlphaFoldDB" id="A0A8C2VKF9"/>
<keyword evidence="5 8" id="KW-0732">Signal</keyword>
<reference evidence="10" key="1">
    <citation type="submission" date="2025-08" db="UniProtKB">
        <authorList>
            <consortium name="Ensembl"/>
        </authorList>
    </citation>
    <scope>IDENTIFICATION</scope>
</reference>
<dbReference type="Proteomes" id="UP000694398">
    <property type="component" value="Unassembled WGS sequence"/>
</dbReference>
<reference evidence="10" key="2">
    <citation type="submission" date="2025-09" db="UniProtKB">
        <authorList>
            <consortium name="Ensembl"/>
        </authorList>
    </citation>
    <scope>IDENTIFICATION</scope>
</reference>
<evidence type="ECO:0000256" key="3">
    <source>
        <dbReference type="ARBA" id="ARBA00022529"/>
    </source>
</evidence>
<gene>
    <name evidence="10" type="primary">SLPI</name>
</gene>
<keyword evidence="6" id="KW-0044">Antibiotic</keyword>
<feature type="domain" description="WAP" evidence="9">
    <location>
        <begin position="25"/>
        <end position="73"/>
    </location>
</feature>
<dbReference type="FunFam" id="4.10.75.10:FF:000001">
    <property type="entry name" value="Anosmin 1"/>
    <property type="match status" value="2"/>
</dbReference>
<keyword evidence="3" id="KW-0929">Antimicrobial</keyword>
<dbReference type="InterPro" id="IPR050514">
    <property type="entry name" value="WAP_four-disulfide_core"/>
</dbReference>
<evidence type="ECO:0000256" key="7">
    <source>
        <dbReference type="ARBA" id="ARBA00023157"/>
    </source>
</evidence>
<comment type="subcellular location">
    <subcellularLocation>
        <location evidence="1">Secreted</location>
    </subcellularLocation>
</comment>
<organism evidence="10 11">
    <name type="scientific">Chinchilla lanigera</name>
    <name type="common">Long-tailed chinchilla</name>
    <name type="synonym">Chinchilla villidera</name>
    <dbReference type="NCBI Taxonomy" id="34839"/>
    <lineage>
        <taxon>Eukaryota</taxon>
        <taxon>Metazoa</taxon>
        <taxon>Chordata</taxon>
        <taxon>Craniata</taxon>
        <taxon>Vertebrata</taxon>
        <taxon>Euteleostomi</taxon>
        <taxon>Mammalia</taxon>
        <taxon>Eutheria</taxon>
        <taxon>Euarchontoglires</taxon>
        <taxon>Glires</taxon>
        <taxon>Rodentia</taxon>
        <taxon>Hystricomorpha</taxon>
        <taxon>Chinchillidae</taxon>
        <taxon>Chinchilla</taxon>
    </lineage>
</organism>
<feature type="domain" description="WAP" evidence="9">
    <location>
        <begin position="79"/>
        <end position="127"/>
    </location>
</feature>
<proteinExistence type="predicted"/>
<keyword evidence="7" id="KW-1015">Disulfide bond</keyword>
<keyword evidence="4" id="KW-0646">Protease inhibitor</keyword>
<evidence type="ECO:0000256" key="5">
    <source>
        <dbReference type="ARBA" id="ARBA00022729"/>
    </source>
</evidence>
<sequence length="127" mass="13946">MKSKSLFFVVVFLALGILEALTVEGSGKAGACPRRKQAMCLRYEEPECNSDWQCPGKKRCCPNFCGISCLDPINISKSARKKRGKCPVVKAECLMLNPPNFCEKDSQCEGNLKCCKGMCGKTCVLPQ</sequence>
<feature type="chain" id="PRO_5034429241" evidence="8">
    <location>
        <begin position="21"/>
        <end position="127"/>
    </location>
</feature>
<dbReference type="GeneTree" id="ENSGT00730000111217"/>
<dbReference type="PROSITE" id="PS51390">
    <property type="entry name" value="WAP"/>
    <property type="match status" value="2"/>
</dbReference>
<dbReference type="PANTHER" id="PTHR19441">
    <property type="entry name" value="WHEY ACDIC PROTEIN WAP"/>
    <property type="match status" value="1"/>
</dbReference>
<keyword evidence="2" id="KW-0964">Secreted</keyword>
<dbReference type="GO" id="GO:0051851">
    <property type="term" value="P:host-mediated perturbation of symbiont process"/>
    <property type="evidence" value="ECO:0007669"/>
    <property type="project" value="Ensembl"/>
</dbReference>
<dbReference type="InterPro" id="IPR036645">
    <property type="entry name" value="Elafin-like_sf"/>
</dbReference>
<evidence type="ECO:0000256" key="6">
    <source>
        <dbReference type="ARBA" id="ARBA00023022"/>
    </source>
</evidence>
<dbReference type="GO" id="GO:0005615">
    <property type="term" value="C:extracellular space"/>
    <property type="evidence" value="ECO:0007669"/>
    <property type="project" value="Ensembl"/>
</dbReference>
<evidence type="ECO:0000256" key="8">
    <source>
        <dbReference type="SAM" id="SignalP"/>
    </source>
</evidence>
<dbReference type="Gene3D" id="4.10.75.10">
    <property type="entry name" value="Elafin-like"/>
    <property type="match status" value="2"/>
</dbReference>
<dbReference type="CDD" id="cd00199">
    <property type="entry name" value="WAP"/>
    <property type="match status" value="1"/>
</dbReference>
<evidence type="ECO:0000259" key="9">
    <source>
        <dbReference type="PROSITE" id="PS51390"/>
    </source>
</evidence>
<dbReference type="InterPro" id="IPR008197">
    <property type="entry name" value="WAP_dom"/>
</dbReference>
<dbReference type="PANTHER" id="PTHR19441:SF44">
    <property type="entry name" value="ANTILEUKOPROTEINASE"/>
    <property type="match status" value="1"/>
</dbReference>
<dbReference type="Ensembl" id="ENSCLAT00000017031.1">
    <property type="protein sequence ID" value="ENSCLAP00000016866.1"/>
    <property type="gene ID" value="ENSCLAG00000011573.1"/>
</dbReference>
<dbReference type="GO" id="GO:0005794">
    <property type="term" value="C:Golgi apparatus"/>
    <property type="evidence" value="ECO:0007669"/>
    <property type="project" value="Ensembl"/>
</dbReference>
<protein>
    <submittedName>
        <fullName evidence="10">Secretory leukocyte peptidase inhibitor</fullName>
    </submittedName>
</protein>
<dbReference type="GO" id="GO:0003729">
    <property type="term" value="F:mRNA binding"/>
    <property type="evidence" value="ECO:0007669"/>
    <property type="project" value="Ensembl"/>
</dbReference>
<dbReference type="GO" id="GO:0019731">
    <property type="term" value="P:antibacterial humoral response"/>
    <property type="evidence" value="ECO:0007669"/>
    <property type="project" value="Ensembl"/>
</dbReference>
<dbReference type="PRINTS" id="PR00003">
    <property type="entry name" value="4DISULPHCORE"/>
</dbReference>
<dbReference type="GO" id="GO:0032496">
    <property type="term" value="P:response to lipopolysaccharide"/>
    <property type="evidence" value="ECO:0007669"/>
    <property type="project" value="Ensembl"/>
</dbReference>
<feature type="signal peptide" evidence="8">
    <location>
        <begin position="1"/>
        <end position="20"/>
    </location>
</feature>
<dbReference type="GO" id="GO:0045087">
    <property type="term" value="P:innate immune response"/>
    <property type="evidence" value="ECO:0007669"/>
    <property type="project" value="Ensembl"/>
</dbReference>
<dbReference type="Pfam" id="PF00095">
    <property type="entry name" value="WAP"/>
    <property type="match status" value="2"/>
</dbReference>
<evidence type="ECO:0000256" key="2">
    <source>
        <dbReference type="ARBA" id="ARBA00022525"/>
    </source>
</evidence>
<dbReference type="GO" id="GO:0045071">
    <property type="term" value="P:negative regulation of viral genome replication"/>
    <property type="evidence" value="ECO:0007669"/>
    <property type="project" value="Ensembl"/>
</dbReference>
<dbReference type="GO" id="GO:0019899">
    <property type="term" value="F:enzyme binding"/>
    <property type="evidence" value="ECO:0007669"/>
    <property type="project" value="Ensembl"/>
</dbReference>
<evidence type="ECO:0000313" key="10">
    <source>
        <dbReference type="Ensembl" id="ENSCLAP00000016866.1"/>
    </source>
</evidence>
<evidence type="ECO:0000313" key="11">
    <source>
        <dbReference type="Proteomes" id="UP000694398"/>
    </source>
</evidence>
<dbReference type="SUPFAM" id="SSF57256">
    <property type="entry name" value="Elafin-like"/>
    <property type="match status" value="2"/>
</dbReference>
<evidence type="ECO:0000256" key="1">
    <source>
        <dbReference type="ARBA" id="ARBA00004613"/>
    </source>
</evidence>